<evidence type="ECO:0000313" key="2">
    <source>
        <dbReference type="Proteomes" id="UP000015105"/>
    </source>
</evidence>
<protein>
    <submittedName>
        <fullName evidence="1">Uncharacterized protein</fullName>
    </submittedName>
</protein>
<organism evidence="1 2">
    <name type="scientific">Aegilops tauschii subsp. strangulata</name>
    <name type="common">Goatgrass</name>
    <dbReference type="NCBI Taxonomy" id="200361"/>
    <lineage>
        <taxon>Eukaryota</taxon>
        <taxon>Viridiplantae</taxon>
        <taxon>Streptophyta</taxon>
        <taxon>Embryophyta</taxon>
        <taxon>Tracheophyta</taxon>
        <taxon>Spermatophyta</taxon>
        <taxon>Magnoliopsida</taxon>
        <taxon>Liliopsida</taxon>
        <taxon>Poales</taxon>
        <taxon>Poaceae</taxon>
        <taxon>BOP clade</taxon>
        <taxon>Pooideae</taxon>
        <taxon>Triticodae</taxon>
        <taxon>Triticeae</taxon>
        <taxon>Triticinae</taxon>
        <taxon>Aegilops</taxon>
    </lineage>
</organism>
<reference evidence="1" key="4">
    <citation type="submission" date="2019-03" db="UniProtKB">
        <authorList>
            <consortium name="EnsemblPlants"/>
        </authorList>
    </citation>
    <scope>IDENTIFICATION</scope>
</reference>
<evidence type="ECO:0000313" key="1">
    <source>
        <dbReference type="EnsemblPlants" id="AET2Gv20287300.5"/>
    </source>
</evidence>
<reference evidence="1" key="5">
    <citation type="journal article" date="2021" name="G3 (Bethesda)">
        <title>Aegilops tauschii genome assembly Aet v5.0 features greater sequence contiguity and improved annotation.</title>
        <authorList>
            <person name="Wang L."/>
            <person name="Zhu T."/>
            <person name="Rodriguez J.C."/>
            <person name="Deal K.R."/>
            <person name="Dubcovsky J."/>
            <person name="McGuire P.E."/>
            <person name="Lux T."/>
            <person name="Spannagl M."/>
            <person name="Mayer K.F.X."/>
            <person name="Baldrich P."/>
            <person name="Meyers B.C."/>
            <person name="Huo N."/>
            <person name="Gu Y.Q."/>
            <person name="Zhou H."/>
            <person name="Devos K.M."/>
            <person name="Bennetzen J.L."/>
            <person name="Unver T."/>
            <person name="Budak H."/>
            <person name="Gulick P.J."/>
            <person name="Galiba G."/>
            <person name="Kalapos B."/>
            <person name="Nelson D.R."/>
            <person name="Li P."/>
            <person name="You F.M."/>
            <person name="Luo M.C."/>
            <person name="Dvorak J."/>
        </authorList>
    </citation>
    <scope>NUCLEOTIDE SEQUENCE [LARGE SCALE GENOMIC DNA]</scope>
    <source>
        <strain evidence="1">cv. AL8/78</strain>
    </source>
</reference>
<reference evidence="2" key="2">
    <citation type="journal article" date="2017" name="Nat. Plants">
        <title>The Aegilops tauschii genome reveals multiple impacts of transposons.</title>
        <authorList>
            <person name="Zhao G."/>
            <person name="Zou C."/>
            <person name="Li K."/>
            <person name="Wang K."/>
            <person name="Li T."/>
            <person name="Gao L."/>
            <person name="Zhang X."/>
            <person name="Wang H."/>
            <person name="Yang Z."/>
            <person name="Liu X."/>
            <person name="Jiang W."/>
            <person name="Mao L."/>
            <person name="Kong X."/>
            <person name="Jiao Y."/>
            <person name="Jia J."/>
        </authorList>
    </citation>
    <scope>NUCLEOTIDE SEQUENCE [LARGE SCALE GENOMIC DNA]</scope>
    <source>
        <strain evidence="2">cv. AL8/78</strain>
    </source>
</reference>
<dbReference type="Proteomes" id="UP000015105">
    <property type="component" value="Chromosome 2D"/>
</dbReference>
<reference evidence="2" key="1">
    <citation type="journal article" date="2014" name="Science">
        <title>Ancient hybridizations among the ancestral genomes of bread wheat.</title>
        <authorList>
            <consortium name="International Wheat Genome Sequencing Consortium,"/>
            <person name="Marcussen T."/>
            <person name="Sandve S.R."/>
            <person name="Heier L."/>
            <person name="Spannagl M."/>
            <person name="Pfeifer M."/>
            <person name="Jakobsen K.S."/>
            <person name="Wulff B.B."/>
            <person name="Steuernagel B."/>
            <person name="Mayer K.F."/>
            <person name="Olsen O.A."/>
        </authorList>
    </citation>
    <scope>NUCLEOTIDE SEQUENCE [LARGE SCALE GENOMIC DNA]</scope>
    <source>
        <strain evidence="2">cv. AL8/78</strain>
    </source>
</reference>
<sequence>QSALRRLRHSAGSKAVNLPGGQPLGLSVDLREQVRCPYCEYAGSRVVHPAQGSFVGRGVELEKMWGGEELYSEEYTNDCIIACSREPTYWVDYLEDDCIYRSYRLDGSDEGEKMILKKGIPDAEEMKYLIEKGFLIIEDDGLS</sequence>
<reference evidence="1" key="3">
    <citation type="journal article" date="2017" name="Nature">
        <title>Genome sequence of the progenitor of the wheat D genome Aegilops tauschii.</title>
        <authorList>
            <person name="Luo M.C."/>
            <person name="Gu Y.Q."/>
            <person name="Puiu D."/>
            <person name="Wang H."/>
            <person name="Twardziok S.O."/>
            <person name="Deal K.R."/>
            <person name="Huo N."/>
            <person name="Zhu T."/>
            <person name="Wang L."/>
            <person name="Wang Y."/>
            <person name="McGuire P.E."/>
            <person name="Liu S."/>
            <person name="Long H."/>
            <person name="Ramasamy R.K."/>
            <person name="Rodriguez J.C."/>
            <person name="Van S.L."/>
            <person name="Yuan L."/>
            <person name="Wang Z."/>
            <person name="Xia Z."/>
            <person name="Xiao L."/>
            <person name="Anderson O.D."/>
            <person name="Ouyang S."/>
            <person name="Liang Y."/>
            <person name="Zimin A.V."/>
            <person name="Pertea G."/>
            <person name="Qi P."/>
            <person name="Bennetzen J.L."/>
            <person name="Dai X."/>
            <person name="Dawson M.W."/>
            <person name="Muller H.G."/>
            <person name="Kugler K."/>
            <person name="Rivarola-Duarte L."/>
            <person name="Spannagl M."/>
            <person name="Mayer K.F.X."/>
            <person name="Lu F.H."/>
            <person name="Bevan M.W."/>
            <person name="Leroy P."/>
            <person name="Li P."/>
            <person name="You F.M."/>
            <person name="Sun Q."/>
            <person name="Liu Z."/>
            <person name="Lyons E."/>
            <person name="Wicker T."/>
            <person name="Salzberg S.L."/>
            <person name="Devos K.M."/>
            <person name="Dvorak J."/>
        </authorList>
    </citation>
    <scope>NUCLEOTIDE SEQUENCE [LARGE SCALE GENOMIC DNA]</scope>
    <source>
        <strain evidence="1">cv. AL8/78</strain>
    </source>
</reference>
<name>A0A453AWW9_AEGTS</name>
<proteinExistence type="predicted"/>
<keyword evidence="2" id="KW-1185">Reference proteome</keyword>
<accession>A0A453AWW9</accession>
<dbReference type="EnsemblPlants" id="AET2Gv20287300.5">
    <property type="protein sequence ID" value="AET2Gv20287300.5"/>
    <property type="gene ID" value="AET2Gv20287300"/>
</dbReference>
<dbReference type="Gramene" id="AET2Gv20287300.5">
    <property type="protein sequence ID" value="AET2Gv20287300.5"/>
    <property type="gene ID" value="AET2Gv20287300"/>
</dbReference>
<dbReference type="AlphaFoldDB" id="A0A453AWW9"/>